<dbReference type="PANTHER" id="PTHR30624:SF4">
    <property type="entry name" value="METALLOPROTEASE TLDD"/>
    <property type="match status" value="1"/>
</dbReference>
<gene>
    <name evidence="8" type="primary">tldD</name>
    <name evidence="8" type="ORF">E5987_06805</name>
</gene>
<dbReference type="RefSeq" id="WP_160335348.1">
    <property type="nucleotide sequence ID" value="NZ_WSRP01000018.1"/>
</dbReference>
<dbReference type="Proteomes" id="UP000472580">
    <property type="component" value="Unassembled WGS sequence"/>
</dbReference>
<dbReference type="GO" id="GO:0008237">
    <property type="term" value="F:metallopeptidase activity"/>
    <property type="evidence" value="ECO:0007669"/>
    <property type="project" value="UniProtKB-KW"/>
</dbReference>
<dbReference type="PIRSF" id="PIRSF004919">
    <property type="entry name" value="TldD"/>
    <property type="match status" value="1"/>
</dbReference>
<keyword evidence="4 8" id="KW-0482">Metalloprotease</keyword>
<feature type="domain" description="Metalloprotease TldD/E C-terminal" evidence="6">
    <location>
        <begin position="245"/>
        <end position="478"/>
    </location>
</feature>
<evidence type="ECO:0000256" key="2">
    <source>
        <dbReference type="ARBA" id="ARBA00022670"/>
    </source>
</evidence>
<dbReference type="PANTHER" id="PTHR30624">
    <property type="entry name" value="UNCHARACTERIZED PROTEIN TLDD AND PMBA"/>
    <property type="match status" value="1"/>
</dbReference>
<dbReference type="EMBL" id="WSRP01000018">
    <property type="protein sequence ID" value="MVX56916.1"/>
    <property type="molecule type" value="Genomic_DNA"/>
</dbReference>
<dbReference type="GO" id="GO:0005829">
    <property type="term" value="C:cytosol"/>
    <property type="evidence" value="ECO:0007669"/>
    <property type="project" value="TreeGrafter"/>
</dbReference>
<evidence type="ECO:0000259" key="6">
    <source>
        <dbReference type="Pfam" id="PF19289"/>
    </source>
</evidence>
<dbReference type="OrthoDB" id="9803213at2"/>
<evidence type="ECO:0000313" key="8">
    <source>
        <dbReference type="EMBL" id="MVX56916.1"/>
    </source>
</evidence>
<dbReference type="InterPro" id="IPR045570">
    <property type="entry name" value="Metalloprtase-TldD/E_cen_dom"/>
</dbReference>
<sequence>MSFENTSTAVKELLYANGIDENMLKEAFALFSGFDIDYADFYFQRTVAESYVLEESIIKTGDYSTDIGVGVRAVSGEKHALAYSDVISKEALFEAVKTVRAIGASAERETTVKVTPKEAERHLYEPINPIELAQTSEKIELVKRLEQFARARSPLITQVTAHVASSHDMILIAKMDGTLIGDIRPLVRMGLQVIVRKGDNTQTGFAGGGGRFGLSYFTDSILGNYAAQAVDAAVRNLEAIAAPAGSFPVVLGSGWPGVLLHEAVGHGLEADFIRKGTSVFTGRVSERVASPLVTVIDDGTIVGRRGSLAIDDEGNLAACTTLIDEGVLRGFMHDEMSARLMNLPLTGNGRRESFAHLPMPRMTNTYMLEGETDPQEIIESVDYGIYASNFGGGQVDITNGNFVFSMSEAWLIEKGRLTAPVKGATLTGNGADALTKIILVGSDLKLDQGNGVCGKNGQHVPTGVGMPTLRIDGLTVGGTATA</sequence>
<keyword evidence="9" id="KW-1185">Reference proteome</keyword>
<dbReference type="Pfam" id="PF01523">
    <property type="entry name" value="PmbA_TldD_1st"/>
    <property type="match status" value="1"/>
</dbReference>
<feature type="domain" description="Metalloprotease TldD/E central" evidence="7">
    <location>
        <begin position="132"/>
        <end position="237"/>
    </location>
</feature>
<name>A0A6L6YGZ4_9BURK</name>
<keyword evidence="3" id="KW-0378">Hydrolase</keyword>
<dbReference type="Pfam" id="PF19289">
    <property type="entry name" value="PmbA_TldD_3rd"/>
    <property type="match status" value="1"/>
</dbReference>
<protein>
    <submittedName>
        <fullName evidence="8">Metalloprotease TldD</fullName>
    </submittedName>
</protein>
<dbReference type="NCBIfam" id="NF008006">
    <property type="entry name" value="PRK10735.1"/>
    <property type="match status" value="1"/>
</dbReference>
<evidence type="ECO:0000256" key="1">
    <source>
        <dbReference type="ARBA" id="ARBA00005836"/>
    </source>
</evidence>
<organism evidence="8 9">
    <name type="scientific">Parasutterella muris</name>
    <dbReference type="NCBI Taxonomy" id="2565572"/>
    <lineage>
        <taxon>Bacteria</taxon>
        <taxon>Pseudomonadati</taxon>
        <taxon>Pseudomonadota</taxon>
        <taxon>Betaproteobacteria</taxon>
        <taxon>Burkholderiales</taxon>
        <taxon>Sutterellaceae</taxon>
        <taxon>Parasutterella</taxon>
    </lineage>
</organism>
<comment type="similarity">
    <text evidence="1">Belongs to the peptidase U62 family.</text>
</comment>
<proteinExistence type="inferred from homology"/>
<dbReference type="AlphaFoldDB" id="A0A6L6YGZ4"/>
<dbReference type="InterPro" id="IPR045569">
    <property type="entry name" value="Metalloprtase-TldD/E_C"/>
</dbReference>
<dbReference type="InterPro" id="IPR025502">
    <property type="entry name" value="TldD"/>
</dbReference>
<dbReference type="InterPro" id="IPR035068">
    <property type="entry name" value="TldD/PmbA_N"/>
</dbReference>
<dbReference type="InterPro" id="IPR036059">
    <property type="entry name" value="TldD/PmbA_sf"/>
</dbReference>
<evidence type="ECO:0000259" key="7">
    <source>
        <dbReference type="Pfam" id="PF19290"/>
    </source>
</evidence>
<dbReference type="InterPro" id="IPR002510">
    <property type="entry name" value="Metalloprtase-TldD/E_N"/>
</dbReference>
<evidence type="ECO:0000256" key="3">
    <source>
        <dbReference type="ARBA" id="ARBA00022801"/>
    </source>
</evidence>
<accession>A0A6L6YGZ4</accession>
<evidence type="ECO:0000313" key="9">
    <source>
        <dbReference type="Proteomes" id="UP000472580"/>
    </source>
</evidence>
<keyword evidence="2 8" id="KW-0645">Protease</keyword>
<evidence type="ECO:0000259" key="5">
    <source>
        <dbReference type="Pfam" id="PF01523"/>
    </source>
</evidence>
<comment type="caution">
    <text evidence="8">The sequence shown here is derived from an EMBL/GenBank/DDBJ whole genome shotgun (WGS) entry which is preliminary data.</text>
</comment>
<dbReference type="SUPFAM" id="SSF111283">
    <property type="entry name" value="Putative modulator of DNA gyrase, PmbA/TldD"/>
    <property type="match status" value="1"/>
</dbReference>
<feature type="domain" description="Metalloprotease TldD/E N-terminal" evidence="5">
    <location>
        <begin position="39"/>
        <end position="102"/>
    </location>
</feature>
<dbReference type="Gene3D" id="3.30.2290.10">
    <property type="entry name" value="PmbA/TldD superfamily"/>
    <property type="match status" value="1"/>
</dbReference>
<dbReference type="Pfam" id="PF19290">
    <property type="entry name" value="PmbA_TldD_2nd"/>
    <property type="match status" value="1"/>
</dbReference>
<reference evidence="8 9" key="1">
    <citation type="submission" date="2019-12" db="EMBL/GenBank/DDBJ databases">
        <title>Microbes associate with the intestines of laboratory mice.</title>
        <authorList>
            <person name="Navarre W."/>
            <person name="Wong E."/>
        </authorList>
    </citation>
    <scope>NUCLEOTIDE SEQUENCE [LARGE SCALE GENOMIC DNA]</scope>
    <source>
        <strain evidence="8 9">NM82_D38</strain>
    </source>
</reference>
<evidence type="ECO:0000256" key="4">
    <source>
        <dbReference type="ARBA" id="ARBA00023049"/>
    </source>
</evidence>
<dbReference type="InterPro" id="IPR051463">
    <property type="entry name" value="Peptidase_U62_metallo"/>
</dbReference>
<dbReference type="GO" id="GO:0006508">
    <property type="term" value="P:proteolysis"/>
    <property type="evidence" value="ECO:0007669"/>
    <property type="project" value="UniProtKB-KW"/>
</dbReference>